<dbReference type="Gramene" id="RZC81799">
    <property type="protein sequence ID" value="RZC81799"/>
    <property type="gene ID" value="C5167_044362"/>
</dbReference>
<accession>A0A4Y7LC98</accession>
<sequence length="144" mass="16152">MGYELARKRKSPGGCGNGKKDKKMKSVEWLNNGMHPELQAEFDSTTRDCDRNGEQEDTEDSGEENRSGKYKTSGNQIFFDVQVGVSPPNSPKQPPVDELKGLPNLVSPKQIEPGTHSKLNGCFPWKKGKRLILQYAKSKRVHNH</sequence>
<evidence type="ECO:0000313" key="2">
    <source>
        <dbReference type="EMBL" id="RZC81799.1"/>
    </source>
</evidence>
<evidence type="ECO:0000256" key="1">
    <source>
        <dbReference type="SAM" id="MobiDB-lite"/>
    </source>
</evidence>
<feature type="region of interest" description="Disordered" evidence="1">
    <location>
        <begin position="1"/>
        <end position="117"/>
    </location>
</feature>
<organism evidence="2 3">
    <name type="scientific">Papaver somniferum</name>
    <name type="common">Opium poppy</name>
    <dbReference type="NCBI Taxonomy" id="3469"/>
    <lineage>
        <taxon>Eukaryota</taxon>
        <taxon>Viridiplantae</taxon>
        <taxon>Streptophyta</taxon>
        <taxon>Embryophyta</taxon>
        <taxon>Tracheophyta</taxon>
        <taxon>Spermatophyta</taxon>
        <taxon>Magnoliopsida</taxon>
        <taxon>Ranunculales</taxon>
        <taxon>Papaveraceae</taxon>
        <taxon>Papaveroideae</taxon>
        <taxon>Papaver</taxon>
    </lineage>
</organism>
<dbReference type="OrthoDB" id="10454447at2759"/>
<evidence type="ECO:0000313" key="3">
    <source>
        <dbReference type="Proteomes" id="UP000316621"/>
    </source>
</evidence>
<dbReference type="AlphaFoldDB" id="A0A4Y7LC98"/>
<keyword evidence="3" id="KW-1185">Reference proteome</keyword>
<feature type="compositionally biased region" description="Basic and acidic residues" evidence="1">
    <location>
        <begin position="44"/>
        <end position="54"/>
    </location>
</feature>
<protein>
    <submittedName>
        <fullName evidence="2">Uncharacterized protein</fullName>
    </submittedName>
</protein>
<dbReference type="EMBL" id="CM010724">
    <property type="protein sequence ID" value="RZC81799.1"/>
    <property type="molecule type" value="Genomic_DNA"/>
</dbReference>
<proteinExistence type="predicted"/>
<dbReference type="Proteomes" id="UP000316621">
    <property type="component" value="Chromosome 10"/>
</dbReference>
<name>A0A4Y7LC98_PAPSO</name>
<gene>
    <name evidence="2" type="ORF">C5167_044362</name>
</gene>
<reference evidence="2 3" key="1">
    <citation type="journal article" date="2018" name="Science">
        <title>The opium poppy genome and morphinan production.</title>
        <authorList>
            <person name="Guo L."/>
            <person name="Winzer T."/>
            <person name="Yang X."/>
            <person name="Li Y."/>
            <person name="Ning Z."/>
            <person name="He Z."/>
            <person name="Teodor R."/>
            <person name="Lu Y."/>
            <person name="Bowser T.A."/>
            <person name="Graham I.A."/>
            <person name="Ye K."/>
        </authorList>
    </citation>
    <scope>NUCLEOTIDE SEQUENCE [LARGE SCALE GENOMIC DNA]</scope>
    <source>
        <strain evidence="3">cv. HN1</strain>
        <tissue evidence="2">Leaves</tissue>
    </source>
</reference>